<accession>A0A427ACP8</accession>
<evidence type="ECO:0000256" key="1">
    <source>
        <dbReference type="ARBA" id="ARBA00022884"/>
    </source>
</evidence>
<protein>
    <recommendedName>
        <fullName evidence="5">Mei2-like C-terminal RNA recognition motif domain-containing protein</fullName>
    </recommendedName>
</protein>
<evidence type="ECO:0000256" key="2">
    <source>
        <dbReference type="SAM" id="MobiDB-lite"/>
    </source>
</evidence>
<reference evidence="3 4" key="1">
    <citation type="journal article" date="2014" name="Agronomy (Basel)">
        <title>A Draft Genome Sequence for Ensete ventricosum, the Drought-Tolerant Tree Against Hunger.</title>
        <authorList>
            <person name="Harrison J."/>
            <person name="Moore K.A."/>
            <person name="Paszkiewicz K."/>
            <person name="Jones T."/>
            <person name="Grant M."/>
            <person name="Ambacheew D."/>
            <person name="Muzemil S."/>
            <person name="Studholme D.J."/>
        </authorList>
    </citation>
    <scope>NUCLEOTIDE SEQUENCE [LARGE SCALE GENOMIC DNA]</scope>
</reference>
<comment type="caution">
    <text evidence="3">The sequence shown here is derived from an EMBL/GenBank/DDBJ whole genome shotgun (WGS) entry which is preliminary data.</text>
</comment>
<feature type="region of interest" description="Disordered" evidence="2">
    <location>
        <begin position="296"/>
        <end position="317"/>
    </location>
</feature>
<feature type="compositionally biased region" description="Basic and acidic residues" evidence="2">
    <location>
        <begin position="301"/>
        <end position="311"/>
    </location>
</feature>
<organism evidence="3 4">
    <name type="scientific">Ensete ventricosum</name>
    <name type="common">Abyssinian banana</name>
    <name type="synonym">Musa ensete</name>
    <dbReference type="NCBI Taxonomy" id="4639"/>
    <lineage>
        <taxon>Eukaryota</taxon>
        <taxon>Viridiplantae</taxon>
        <taxon>Streptophyta</taxon>
        <taxon>Embryophyta</taxon>
        <taxon>Tracheophyta</taxon>
        <taxon>Spermatophyta</taxon>
        <taxon>Magnoliopsida</taxon>
        <taxon>Liliopsida</taxon>
        <taxon>Zingiberales</taxon>
        <taxon>Musaceae</taxon>
        <taxon>Ensete</taxon>
    </lineage>
</organism>
<dbReference type="GO" id="GO:0003723">
    <property type="term" value="F:RNA binding"/>
    <property type="evidence" value="ECO:0007669"/>
    <property type="project" value="UniProtKB-KW"/>
</dbReference>
<name>A0A427ACP8_ENSVE</name>
<sequence length="348" mass="38813">MPTRIMDQSRLSPFVRNSEASSFFSEELRFPPERQVGFWKSESVPDHHGTQELTLVSRNQSVSSSPLNKFHMLGADSVEGLAARNAMKALQNKPLRRRKLDIHFSIPKVFHDLFPFTFYFVFLTHDLLTAIGVSGNGSCPLHGHSYIWNNSNSFHQERPSNMLWSSLSSFMNNIPAHAPSQMNGLPRAPSHMLNSVLPLHHVGSAPQVNPSLWDRRHGYAGDFTDPHSFHPGSVGSMGFSDSPQLHPLELASRGIFPHATGNCIGPSVSPAHVGIPSPQQRCQIFNGRNPIITMPGSLDGPNDRMKSRRNDANSSQADNKKLYELDIERIIRGEDSRTTLMIKNIPNK</sequence>
<proteinExistence type="predicted"/>
<gene>
    <name evidence="3" type="ORF">B296_00011264</name>
</gene>
<dbReference type="PANTHER" id="PTHR23189">
    <property type="entry name" value="RNA RECOGNITION MOTIF-CONTAINING"/>
    <property type="match status" value="1"/>
</dbReference>
<dbReference type="EMBL" id="AMZH03002919">
    <property type="protein sequence ID" value="RRT73972.1"/>
    <property type="molecule type" value="Genomic_DNA"/>
</dbReference>
<evidence type="ECO:0000313" key="4">
    <source>
        <dbReference type="Proteomes" id="UP000287651"/>
    </source>
</evidence>
<dbReference type="Proteomes" id="UP000287651">
    <property type="component" value="Unassembled WGS sequence"/>
</dbReference>
<keyword evidence="1" id="KW-0694">RNA-binding</keyword>
<dbReference type="AlphaFoldDB" id="A0A427ACP8"/>
<evidence type="ECO:0008006" key="5">
    <source>
        <dbReference type="Google" id="ProtNLM"/>
    </source>
</evidence>
<evidence type="ECO:0000313" key="3">
    <source>
        <dbReference type="EMBL" id="RRT73972.1"/>
    </source>
</evidence>